<dbReference type="EMBL" id="UGHS01000002">
    <property type="protein sequence ID" value="STO92737.1"/>
    <property type="molecule type" value="Genomic_DNA"/>
</dbReference>
<gene>
    <name evidence="1" type="ORF">NCTC13335_00583</name>
</gene>
<evidence type="ECO:0000313" key="2">
    <source>
        <dbReference type="Proteomes" id="UP000255264"/>
    </source>
</evidence>
<accession>A0A377IYX1</accession>
<name>A0A377IYX1_9PAST</name>
<protein>
    <recommendedName>
        <fullName evidence="3">Lipoprotein</fullName>
    </recommendedName>
</protein>
<reference evidence="1 2" key="1">
    <citation type="submission" date="2018-06" db="EMBL/GenBank/DDBJ databases">
        <authorList>
            <consortium name="Pathogen Informatics"/>
            <person name="Doyle S."/>
        </authorList>
    </citation>
    <scope>NUCLEOTIDE SEQUENCE [LARGE SCALE GENOMIC DNA]</scope>
    <source>
        <strain evidence="1 2">NCTC13335</strain>
    </source>
</reference>
<evidence type="ECO:0008006" key="3">
    <source>
        <dbReference type="Google" id="ProtNLM"/>
    </source>
</evidence>
<dbReference type="OrthoDB" id="9157170at2"/>
<organism evidence="1 2">
    <name type="scientific">Haemophilus pittmaniae</name>
    <dbReference type="NCBI Taxonomy" id="249188"/>
    <lineage>
        <taxon>Bacteria</taxon>
        <taxon>Pseudomonadati</taxon>
        <taxon>Pseudomonadota</taxon>
        <taxon>Gammaproteobacteria</taxon>
        <taxon>Pasteurellales</taxon>
        <taxon>Pasteurellaceae</taxon>
        <taxon>Haemophilus</taxon>
    </lineage>
</organism>
<dbReference type="RefSeq" id="WP_115002777.1">
    <property type="nucleotide sequence ID" value="NZ_JAHAHE010000018.1"/>
</dbReference>
<sequence length="139" mass="15575">MKKSILFAFLSCTALIGCSSSGNKALTMDEIRAMDYGIYPKDYETIIKQRLSKKDLSRLAGFDSPRKHLSISSISGTDEVEYVTSYLVCANLKGKTLLQRPFHIKNNEVVNPPHATFECTDQNDVVIYRKVLTSIHVGK</sequence>
<dbReference type="AlphaFoldDB" id="A0A377IYX1"/>
<evidence type="ECO:0000313" key="1">
    <source>
        <dbReference type="EMBL" id="STO92737.1"/>
    </source>
</evidence>
<dbReference type="PROSITE" id="PS51257">
    <property type="entry name" value="PROKAR_LIPOPROTEIN"/>
    <property type="match status" value="1"/>
</dbReference>
<dbReference type="Proteomes" id="UP000255264">
    <property type="component" value="Unassembled WGS sequence"/>
</dbReference>
<keyword evidence="2" id="KW-1185">Reference proteome</keyword>
<proteinExistence type="predicted"/>